<evidence type="ECO:0000313" key="1">
    <source>
        <dbReference type="EnsemblPlants" id="QL08p035305:mrna"/>
    </source>
</evidence>
<dbReference type="EnsemblPlants" id="QL08p035305:mrna">
    <property type="protein sequence ID" value="QL08p035305:mrna"/>
    <property type="gene ID" value="QL08p035305"/>
</dbReference>
<reference evidence="1 2" key="1">
    <citation type="journal article" date="2016" name="G3 (Bethesda)">
        <title>First Draft Assembly and Annotation of the Genome of a California Endemic Oak Quercus lobata Nee (Fagaceae).</title>
        <authorList>
            <person name="Sork V.L."/>
            <person name="Fitz-Gibbon S.T."/>
            <person name="Puiu D."/>
            <person name="Crepeau M."/>
            <person name="Gugger P.F."/>
            <person name="Sherman R."/>
            <person name="Stevens K."/>
            <person name="Langley C.H."/>
            <person name="Pellegrini M."/>
            <person name="Salzberg S.L."/>
        </authorList>
    </citation>
    <scope>NUCLEOTIDE SEQUENCE [LARGE SCALE GENOMIC DNA]</scope>
    <source>
        <strain evidence="1 2">cv. SW786</strain>
    </source>
</reference>
<reference evidence="1" key="2">
    <citation type="submission" date="2021-01" db="UniProtKB">
        <authorList>
            <consortium name="EnsemblPlants"/>
        </authorList>
    </citation>
    <scope>IDENTIFICATION</scope>
</reference>
<dbReference type="AlphaFoldDB" id="A0A7N2MBZ9"/>
<organism evidence="1 2">
    <name type="scientific">Quercus lobata</name>
    <name type="common">Valley oak</name>
    <dbReference type="NCBI Taxonomy" id="97700"/>
    <lineage>
        <taxon>Eukaryota</taxon>
        <taxon>Viridiplantae</taxon>
        <taxon>Streptophyta</taxon>
        <taxon>Embryophyta</taxon>
        <taxon>Tracheophyta</taxon>
        <taxon>Spermatophyta</taxon>
        <taxon>Magnoliopsida</taxon>
        <taxon>eudicotyledons</taxon>
        <taxon>Gunneridae</taxon>
        <taxon>Pentapetalae</taxon>
        <taxon>rosids</taxon>
        <taxon>fabids</taxon>
        <taxon>Fagales</taxon>
        <taxon>Fagaceae</taxon>
        <taxon>Quercus</taxon>
    </lineage>
</organism>
<name>A0A7N2MBZ9_QUELO</name>
<dbReference type="Proteomes" id="UP000594261">
    <property type="component" value="Chromosome 8"/>
</dbReference>
<accession>A0A7N2MBZ9</accession>
<keyword evidence="2" id="KW-1185">Reference proteome</keyword>
<proteinExistence type="predicted"/>
<evidence type="ECO:0008006" key="3">
    <source>
        <dbReference type="Google" id="ProtNLM"/>
    </source>
</evidence>
<dbReference type="InParanoid" id="A0A7N2MBZ9"/>
<sequence>MLGELLKLGQIMKKSNTYKKGTCSQVDDCLNTVEHKVTPDMQQILSSDFTTKEIKATVFQMGPTKAPGPDAMNALFYQKFWHIVGDNVVTAVLDYLNSSVLGPNVKTDSAICHIFYTECFCTKEAHY</sequence>
<evidence type="ECO:0000313" key="2">
    <source>
        <dbReference type="Proteomes" id="UP000594261"/>
    </source>
</evidence>
<protein>
    <recommendedName>
        <fullName evidence="3">Reverse transcriptase</fullName>
    </recommendedName>
</protein>
<dbReference type="Gramene" id="QL08p035305:mrna">
    <property type="protein sequence ID" value="QL08p035305:mrna"/>
    <property type="gene ID" value="QL08p035305"/>
</dbReference>
<dbReference type="EMBL" id="LRBV02000008">
    <property type="status" value="NOT_ANNOTATED_CDS"/>
    <property type="molecule type" value="Genomic_DNA"/>
</dbReference>